<protein>
    <submittedName>
        <fullName evidence="2">Uncharacterized protein</fullName>
    </submittedName>
</protein>
<dbReference type="Proteomes" id="UP000635245">
    <property type="component" value="Unassembled WGS sequence"/>
</dbReference>
<name>A0A934V625_9PSEU</name>
<organism evidence="2 3">
    <name type="scientific">Prauserella cavernicola</name>
    <dbReference type="NCBI Taxonomy" id="2800127"/>
    <lineage>
        <taxon>Bacteria</taxon>
        <taxon>Bacillati</taxon>
        <taxon>Actinomycetota</taxon>
        <taxon>Actinomycetes</taxon>
        <taxon>Pseudonocardiales</taxon>
        <taxon>Pseudonocardiaceae</taxon>
        <taxon>Prauserella</taxon>
    </lineage>
</organism>
<sequence length="120" mass="12922">MGEANVKGLAVVPRPLVKGWEEAYRRYGTACEALDRSRGIDTASSMAEASKAVAVAWRAIATQGALSWWIVAAMVSAAESFDEQADYWAEQARRFGAGVSTGGTRPVHPRTSRSLHRGGR</sequence>
<reference evidence="2" key="1">
    <citation type="submission" date="2020-12" db="EMBL/GenBank/DDBJ databases">
        <title>Prauserella sp. ASG 168, a novel actinomycete isolated from cave rock.</title>
        <authorList>
            <person name="Suriyachadkun C."/>
        </authorList>
    </citation>
    <scope>NUCLEOTIDE SEQUENCE</scope>
    <source>
        <strain evidence="2">ASG 168</strain>
    </source>
</reference>
<gene>
    <name evidence="2" type="ORF">JHE00_12940</name>
</gene>
<evidence type="ECO:0000256" key="1">
    <source>
        <dbReference type="SAM" id="MobiDB-lite"/>
    </source>
</evidence>
<proteinExistence type="predicted"/>
<comment type="caution">
    <text evidence="2">The sequence shown here is derived from an EMBL/GenBank/DDBJ whole genome shotgun (WGS) entry which is preliminary data.</text>
</comment>
<feature type="compositionally biased region" description="Basic residues" evidence="1">
    <location>
        <begin position="107"/>
        <end position="120"/>
    </location>
</feature>
<evidence type="ECO:0000313" key="3">
    <source>
        <dbReference type="Proteomes" id="UP000635245"/>
    </source>
</evidence>
<feature type="region of interest" description="Disordered" evidence="1">
    <location>
        <begin position="97"/>
        <end position="120"/>
    </location>
</feature>
<keyword evidence="3" id="KW-1185">Reference proteome</keyword>
<dbReference type="AlphaFoldDB" id="A0A934V625"/>
<accession>A0A934V625</accession>
<dbReference type="RefSeq" id="WP_230423230.1">
    <property type="nucleotide sequence ID" value="NZ_JAENJH010000002.1"/>
</dbReference>
<evidence type="ECO:0000313" key="2">
    <source>
        <dbReference type="EMBL" id="MBK1785233.1"/>
    </source>
</evidence>
<dbReference type="EMBL" id="JAENJH010000002">
    <property type="protein sequence ID" value="MBK1785233.1"/>
    <property type="molecule type" value="Genomic_DNA"/>
</dbReference>